<protein>
    <submittedName>
        <fullName evidence="1">Uncharacterized protein</fullName>
    </submittedName>
</protein>
<evidence type="ECO:0000313" key="2">
    <source>
        <dbReference type="Proteomes" id="UP001139103"/>
    </source>
</evidence>
<dbReference type="EMBL" id="JAJKFT010000010">
    <property type="protein sequence ID" value="MCC9631605.1"/>
    <property type="molecule type" value="Genomic_DNA"/>
</dbReference>
<organism evidence="1 2">
    <name type="scientific">Blastopirellula sediminis</name>
    <dbReference type="NCBI Taxonomy" id="2894196"/>
    <lineage>
        <taxon>Bacteria</taxon>
        <taxon>Pseudomonadati</taxon>
        <taxon>Planctomycetota</taxon>
        <taxon>Planctomycetia</taxon>
        <taxon>Pirellulales</taxon>
        <taxon>Pirellulaceae</taxon>
        <taxon>Blastopirellula</taxon>
    </lineage>
</organism>
<dbReference type="Proteomes" id="UP001139103">
    <property type="component" value="Unassembled WGS sequence"/>
</dbReference>
<name>A0A9X1MSD3_9BACT</name>
<dbReference type="RefSeq" id="WP_230223877.1">
    <property type="nucleotide sequence ID" value="NZ_JAJKFT010000010.1"/>
</dbReference>
<reference evidence="1" key="1">
    <citation type="submission" date="2021-11" db="EMBL/GenBank/DDBJ databases">
        <title>Genome sequence.</title>
        <authorList>
            <person name="Sun Q."/>
        </authorList>
    </citation>
    <scope>NUCLEOTIDE SEQUENCE</scope>
    <source>
        <strain evidence="1">JC732</strain>
    </source>
</reference>
<sequence length="85" mass="9228">MQTFPITQVNALRTAAAGACGEPVDAPLGWSVSRLDPMEMLSVFSSIWLRPGLVLRAYQLQYLGNGRGVVWALPITAAFPEPEPE</sequence>
<accession>A0A9X1MSD3</accession>
<proteinExistence type="predicted"/>
<comment type="caution">
    <text evidence="1">The sequence shown here is derived from an EMBL/GenBank/DDBJ whole genome shotgun (WGS) entry which is preliminary data.</text>
</comment>
<keyword evidence="2" id="KW-1185">Reference proteome</keyword>
<evidence type="ECO:0000313" key="1">
    <source>
        <dbReference type="EMBL" id="MCC9631605.1"/>
    </source>
</evidence>
<dbReference type="AlphaFoldDB" id="A0A9X1MSD3"/>
<gene>
    <name evidence="1" type="ORF">LOC68_24680</name>
</gene>